<dbReference type="GO" id="GO:0003824">
    <property type="term" value="F:catalytic activity"/>
    <property type="evidence" value="ECO:0007669"/>
    <property type="project" value="InterPro"/>
</dbReference>
<dbReference type="AlphaFoldDB" id="A0A6G0VS85"/>
<comment type="caution">
    <text evidence="3">The sequence shown here is derived from an EMBL/GenBank/DDBJ whole genome shotgun (WGS) entry which is preliminary data.</text>
</comment>
<evidence type="ECO:0000313" key="3">
    <source>
        <dbReference type="EMBL" id="KAF0706649.1"/>
    </source>
</evidence>
<sequence>MAKLATLITGRREESTRLGAGNESSLVGSRNGAEPVVRNVTERSFILIAMCLCYDFRPHPTLVLSDWSGLALQEPNKKPRNSGDKENKNGNWKSEISLGTWNVRTLYSTGAAHTVTQEIGRYKLKIVAIQEIRWQGTGSLDINNHTIFYGDCDDRRQFGTGFIVHKSMVPNVMEFKTFNPRISLLTIKAYWFNLTIISVHAPTEEKTQEEKDDFYDELTNVVDGIPNNRIVVILGDLNAKVGKELIFKPTIGHHSLHEVSNNNGLNLIDFATSKGLVIKSTMFPHKKINKGTWKSPDGNHTNQIDHVLVNDRFKNSIMDVKTMRGAD</sequence>
<dbReference type="Proteomes" id="UP000478052">
    <property type="component" value="Unassembled WGS sequence"/>
</dbReference>
<evidence type="ECO:0000313" key="4">
    <source>
        <dbReference type="Proteomes" id="UP000478052"/>
    </source>
</evidence>
<protein>
    <submittedName>
        <fullName evidence="3">Craniofacial development protein 2-like</fullName>
    </submittedName>
</protein>
<dbReference type="PANTHER" id="PTHR23227">
    <property type="entry name" value="BUCENTAUR RELATED"/>
    <property type="match status" value="1"/>
</dbReference>
<gene>
    <name evidence="3" type="ORF">FWK35_00033014</name>
</gene>
<dbReference type="Pfam" id="PF03372">
    <property type="entry name" value="Exo_endo_phos"/>
    <property type="match status" value="1"/>
</dbReference>
<dbReference type="InterPro" id="IPR027124">
    <property type="entry name" value="Swc5/CFDP1/2"/>
</dbReference>
<feature type="domain" description="Endonuclease/exonuclease/phosphatase" evidence="2">
    <location>
        <begin position="99"/>
        <end position="313"/>
    </location>
</feature>
<dbReference type="InterPro" id="IPR005135">
    <property type="entry name" value="Endo/exonuclease/phosphatase"/>
</dbReference>
<dbReference type="OrthoDB" id="6628203at2759"/>
<dbReference type="CDD" id="cd09076">
    <property type="entry name" value="L1-EN"/>
    <property type="match status" value="1"/>
</dbReference>
<dbReference type="InterPro" id="IPR036691">
    <property type="entry name" value="Endo/exonu/phosph_ase_sf"/>
</dbReference>
<dbReference type="SUPFAM" id="SSF56219">
    <property type="entry name" value="DNase I-like"/>
    <property type="match status" value="1"/>
</dbReference>
<proteinExistence type="predicted"/>
<keyword evidence="4" id="KW-1185">Reference proteome</keyword>
<accession>A0A6G0VS85</accession>
<dbReference type="Gene3D" id="3.60.10.10">
    <property type="entry name" value="Endonuclease/exonuclease/phosphatase"/>
    <property type="match status" value="1"/>
</dbReference>
<feature type="non-terminal residue" evidence="3">
    <location>
        <position position="327"/>
    </location>
</feature>
<organism evidence="3 4">
    <name type="scientific">Aphis craccivora</name>
    <name type="common">Cowpea aphid</name>
    <dbReference type="NCBI Taxonomy" id="307492"/>
    <lineage>
        <taxon>Eukaryota</taxon>
        <taxon>Metazoa</taxon>
        <taxon>Ecdysozoa</taxon>
        <taxon>Arthropoda</taxon>
        <taxon>Hexapoda</taxon>
        <taxon>Insecta</taxon>
        <taxon>Pterygota</taxon>
        <taxon>Neoptera</taxon>
        <taxon>Paraneoptera</taxon>
        <taxon>Hemiptera</taxon>
        <taxon>Sternorrhyncha</taxon>
        <taxon>Aphidomorpha</taxon>
        <taxon>Aphidoidea</taxon>
        <taxon>Aphididae</taxon>
        <taxon>Aphidini</taxon>
        <taxon>Aphis</taxon>
        <taxon>Aphis</taxon>
    </lineage>
</organism>
<dbReference type="EMBL" id="VUJU01012840">
    <property type="protein sequence ID" value="KAF0706649.1"/>
    <property type="molecule type" value="Genomic_DNA"/>
</dbReference>
<evidence type="ECO:0000259" key="2">
    <source>
        <dbReference type="Pfam" id="PF03372"/>
    </source>
</evidence>
<dbReference type="PANTHER" id="PTHR23227:SF67">
    <property type="entry name" value="CRANIOFACIAL DEVELOPMENT PROTEIN 2-LIKE"/>
    <property type="match status" value="1"/>
</dbReference>
<feature type="region of interest" description="Disordered" evidence="1">
    <location>
        <begin position="1"/>
        <end position="30"/>
    </location>
</feature>
<name>A0A6G0VS85_APHCR</name>
<reference evidence="3 4" key="1">
    <citation type="submission" date="2019-08" db="EMBL/GenBank/DDBJ databases">
        <title>Whole genome of Aphis craccivora.</title>
        <authorList>
            <person name="Voronova N.V."/>
            <person name="Shulinski R.S."/>
            <person name="Bandarenka Y.V."/>
            <person name="Zhorov D.G."/>
            <person name="Warner D."/>
        </authorList>
    </citation>
    <scope>NUCLEOTIDE SEQUENCE [LARGE SCALE GENOMIC DNA]</scope>
    <source>
        <strain evidence="3">180601</strain>
        <tissue evidence="3">Whole Body</tissue>
    </source>
</reference>
<evidence type="ECO:0000256" key="1">
    <source>
        <dbReference type="SAM" id="MobiDB-lite"/>
    </source>
</evidence>